<evidence type="ECO:0000313" key="4">
    <source>
        <dbReference type="Proteomes" id="UP001470230"/>
    </source>
</evidence>
<evidence type="ECO:0000256" key="2">
    <source>
        <dbReference type="SAM" id="MobiDB-lite"/>
    </source>
</evidence>
<dbReference type="EMBL" id="JAPFFF010000007">
    <property type="protein sequence ID" value="KAK8885392.1"/>
    <property type="molecule type" value="Genomic_DNA"/>
</dbReference>
<comment type="caution">
    <text evidence="3">The sequence shown here is derived from an EMBL/GenBank/DDBJ whole genome shotgun (WGS) entry which is preliminary data.</text>
</comment>
<keyword evidence="4" id="KW-1185">Reference proteome</keyword>
<protein>
    <submittedName>
        <fullName evidence="3">Uncharacterized protein</fullName>
    </submittedName>
</protein>
<accession>A0ABR2K4J1</accession>
<feature type="region of interest" description="Disordered" evidence="2">
    <location>
        <begin position="1"/>
        <end position="53"/>
    </location>
</feature>
<proteinExistence type="predicted"/>
<gene>
    <name evidence="3" type="ORF">M9Y10_040840</name>
</gene>
<keyword evidence="1" id="KW-0175">Coiled coil</keyword>
<feature type="coiled-coil region" evidence="1">
    <location>
        <begin position="65"/>
        <end position="124"/>
    </location>
</feature>
<reference evidence="3 4" key="1">
    <citation type="submission" date="2024-04" db="EMBL/GenBank/DDBJ databases">
        <title>Tritrichomonas musculus Genome.</title>
        <authorList>
            <person name="Alves-Ferreira E."/>
            <person name="Grigg M."/>
            <person name="Lorenzi H."/>
            <person name="Galac M."/>
        </authorList>
    </citation>
    <scope>NUCLEOTIDE SEQUENCE [LARGE SCALE GENOMIC DNA]</scope>
    <source>
        <strain evidence="3 4">EAF2021</strain>
    </source>
</reference>
<dbReference type="Proteomes" id="UP001470230">
    <property type="component" value="Unassembled WGS sequence"/>
</dbReference>
<evidence type="ECO:0000256" key="1">
    <source>
        <dbReference type="SAM" id="Coils"/>
    </source>
</evidence>
<sequence length="185" mass="21763">MSTNMFRVSSGLGRYQFTKSNKPSTPNSSMQMTPTSKNSSSNSSSLAVKTPRKSNVYVKSDQEIIKQNNNELTLLKDNYMKLRDQYQKEKESYVNRLMSLEKELKSEQKRVMSLQNQLENLTNNNETQDFYQTNGKSIAVIENIWELMKSYREVLQERLKEKNMNEEDVRQNFRSQNMNIMNNDE</sequence>
<feature type="compositionally biased region" description="Low complexity" evidence="2">
    <location>
        <begin position="36"/>
        <end position="45"/>
    </location>
</feature>
<name>A0ABR2K4J1_9EUKA</name>
<feature type="compositionally biased region" description="Polar residues" evidence="2">
    <location>
        <begin position="17"/>
        <end position="35"/>
    </location>
</feature>
<organism evidence="3 4">
    <name type="scientific">Tritrichomonas musculus</name>
    <dbReference type="NCBI Taxonomy" id="1915356"/>
    <lineage>
        <taxon>Eukaryota</taxon>
        <taxon>Metamonada</taxon>
        <taxon>Parabasalia</taxon>
        <taxon>Tritrichomonadida</taxon>
        <taxon>Tritrichomonadidae</taxon>
        <taxon>Tritrichomonas</taxon>
    </lineage>
</organism>
<evidence type="ECO:0000313" key="3">
    <source>
        <dbReference type="EMBL" id="KAK8885392.1"/>
    </source>
</evidence>